<keyword evidence="4 7" id="KW-0812">Transmembrane</keyword>
<dbReference type="InterPro" id="IPR011701">
    <property type="entry name" value="MFS"/>
</dbReference>
<evidence type="ECO:0000256" key="7">
    <source>
        <dbReference type="SAM" id="Phobius"/>
    </source>
</evidence>
<organism evidence="9 10">
    <name type="scientific">Bordetella holmesii CDC-H585-BH</name>
    <dbReference type="NCBI Taxonomy" id="1331206"/>
    <lineage>
        <taxon>Bacteria</taxon>
        <taxon>Pseudomonadati</taxon>
        <taxon>Pseudomonadota</taxon>
        <taxon>Betaproteobacteria</taxon>
        <taxon>Burkholderiales</taxon>
        <taxon>Alcaligenaceae</taxon>
        <taxon>Bordetella</taxon>
    </lineage>
</organism>
<comment type="subcellular location">
    <subcellularLocation>
        <location evidence="1">Cell membrane</location>
        <topology evidence="1">Multi-pass membrane protein</topology>
    </subcellularLocation>
</comment>
<feature type="transmembrane region" description="Helical" evidence="7">
    <location>
        <begin position="48"/>
        <end position="67"/>
    </location>
</feature>
<keyword evidence="3" id="KW-1003">Cell membrane</keyword>
<evidence type="ECO:0000256" key="1">
    <source>
        <dbReference type="ARBA" id="ARBA00004651"/>
    </source>
</evidence>
<dbReference type="PROSITE" id="PS50850">
    <property type="entry name" value="MFS"/>
    <property type="match status" value="1"/>
</dbReference>
<feature type="transmembrane region" description="Helical" evidence="7">
    <location>
        <begin position="99"/>
        <end position="122"/>
    </location>
</feature>
<feature type="domain" description="Major facilitator superfamily (MFS) profile" evidence="8">
    <location>
        <begin position="10"/>
        <end position="210"/>
    </location>
</feature>
<accession>A0A158M5A8</accession>
<dbReference type="PANTHER" id="PTHR42718:SF46">
    <property type="entry name" value="BLR6921 PROTEIN"/>
    <property type="match status" value="1"/>
</dbReference>
<comment type="caution">
    <text evidence="9">The sequence shown here is derived from an EMBL/GenBank/DDBJ whole genome shotgun (WGS) entry which is preliminary data.</text>
</comment>
<keyword evidence="5 7" id="KW-1133">Transmembrane helix</keyword>
<evidence type="ECO:0000259" key="8">
    <source>
        <dbReference type="PROSITE" id="PS50850"/>
    </source>
</evidence>
<feature type="transmembrane region" description="Helical" evidence="7">
    <location>
        <begin position="166"/>
        <end position="189"/>
    </location>
</feature>
<dbReference type="EMBL" id="JFZZ01000044">
    <property type="protein sequence ID" value="KAK96097.1"/>
    <property type="molecule type" value="Genomic_DNA"/>
</dbReference>
<name>A0A158M5A8_9BORD</name>
<gene>
    <name evidence="9" type="ORF">L497_3524</name>
</gene>
<dbReference type="InterPro" id="IPR036259">
    <property type="entry name" value="MFS_trans_sf"/>
</dbReference>
<evidence type="ECO:0000256" key="5">
    <source>
        <dbReference type="ARBA" id="ARBA00022989"/>
    </source>
</evidence>
<keyword evidence="6 7" id="KW-0472">Membrane</keyword>
<dbReference type="SUPFAM" id="SSF103473">
    <property type="entry name" value="MFS general substrate transporter"/>
    <property type="match status" value="1"/>
</dbReference>
<dbReference type="Proteomes" id="UP000026682">
    <property type="component" value="Unassembled WGS sequence"/>
</dbReference>
<dbReference type="AlphaFoldDB" id="A0A158M5A8"/>
<sequence length="210" mass="21758">MSAAHSEGRAIALLALAAFVSASAFRICDPMLPQLAQEFSTTTGQAGHAVTAFAVAYGLLQMFFGPVGDCYGKYRVVCVATFACAIGSAGAAMADSLDMLVICRMLSGAAGAGIVPLSMAWIGDNVPYERRQATLARFLTGTILGMAAGSLAGGCLQTPSAGGAPFWFWWWAISWSACACWSSCAGNGLKDCSCSAARPGRAFWLRRGAS</sequence>
<dbReference type="PANTHER" id="PTHR42718">
    <property type="entry name" value="MAJOR FACILITATOR SUPERFAMILY MULTIDRUG TRANSPORTER MFSC"/>
    <property type="match status" value="1"/>
</dbReference>
<feature type="transmembrane region" description="Helical" evidence="7">
    <location>
        <begin position="134"/>
        <end position="154"/>
    </location>
</feature>
<evidence type="ECO:0000256" key="2">
    <source>
        <dbReference type="ARBA" id="ARBA00022448"/>
    </source>
</evidence>
<evidence type="ECO:0000313" key="9">
    <source>
        <dbReference type="EMBL" id="KAK96097.1"/>
    </source>
</evidence>
<dbReference type="Pfam" id="PF07690">
    <property type="entry name" value="MFS_1"/>
    <property type="match status" value="1"/>
</dbReference>
<evidence type="ECO:0000256" key="3">
    <source>
        <dbReference type="ARBA" id="ARBA00022475"/>
    </source>
</evidence>
<keyword evidence="2" id="KW-0813">Transport</keyword>
<dbReference type="PATRIC" id="fig|1331206.3.peg.1159"/>
<proteinExistence type="predicted"/>
<dbReference type="GO" id="GO:0022857">
    <property type="term" value="F:transmembrane transporter activity"/>
    <property type="evidence" value="ECO:0007669"/>
    <property type="project" value="InterPro"/>
</dbReference>
<feature type="transmembrane region" description="Helical" evidence="7">
    <location>
        <begin position="74"/>
        <end position="93"/>
    </location>
</feature>
<dbReference type="InterPro" id="IPR020846">
    <property type="entry name" value="MFS_dom"/>
</dbReference>
<evidence type="ECO:0000256" key="4">
    <source>
        <dbReference type="ARBA" id="ARBA00022692"/>
    </source>
</evidence>
<evidence type="ECO:0000313" key="10">
    <source>
        <dbReference type="Proteomes" id="UP000026682"/>
    </source>
</evidence>
<reference evidence="9 10" key="1">
    <citation type="submission" date="2014-03" db="EMBL/GenBank/DDBJ databases">
        <title>Genome sequence of Bordetella holmseii.</title>
        <authorList>
            <person name="Harvill E."/>
            <person name="Goodfield L.L."/>
            <person name="Ivanov Y."/>
            <person name="Meyer J.A."/>
            <person name="Newth C."/>
            <person name="Cassiday P."/>
            <person name="Tondella M.L."/>
            <person name="Liao P."/>
            <person name="Zimmerman J."/>
            <person name="Meert K."/>
            <person name="Wessel D."/>
            <person name="Berger J."/>
            <person name="Dean J.M."/>
            <person name="Holubkov R."/>
            <person name="Burr J."/>
            <person name="Liu T."/>
            <person name="Brinkac L.M."/>
            <person name="Sanka R."/>
            <person name="Kim M."/>
            <person name="Losada L."/>
        </authorList>
    </citation>
    <scope>NUCLEOTIDE SEQUENCE [LARGE SCALE GENOMIC DNA]</scope>
    <source>
        <strain evidence="9 10">CDC-H585-BH</strain>
    </source>
</reference>
<protein>
    <submittedName>
        <fullName evidence="9">Transporter, major facilitator domain protein</fullName>
    </submittedName>
</protein>
<dbReference type="GO" id="GO:0005886">
    <property type="term" value="C:plasma membrane"/>
    <property type="evidence" value="ECO:0007669"/>
    <property type="project" value="UniProtKB-SubCell"/>
</dbReference>
<evidence type="ECO:0000256" key="6">
    <source>
        <dbReference type="ARBA" id="ARBA00023136"/>
    </source>
</evidence>
<dbReference type="Gene3D" id="1.20.1720.10">
    <property type="entry name" value="Multidrug resistance protein D"/>
    <property type="match status" value="1"/>
</dbReference>